<keyword evidence="3" id="KW-0547">Nucleotide-binding</keyword>
<feature type="region of interest" description="Disordered" evidence="7">
    <location>
        <begin position="349"/>
        <end position="419"/>
    </location>
</feature>
<dbReference type="GO" id="GO:0034040">
    <property type="term" value="F:ATPase-coupled lipid transmembrane transporter activity"/>
    <property type="evidence" value="ECO:0007669"/>
    <property type="project" value="TreeGrafter"/>
</dbReference>
<feature type="compositionally biased region" description="Basic and acidic residues" evidence="7">
    <location>
        <begin position="404"/>
        <end position="417"/>
    </location>
</feature>
<feature type="compositionally biased region" description="Basic and acidic residues" evidence="7">
    <location>
        <begin position="371"/>
        <end position="381"/>
    </location>
</feature>
<evidence type="ECO:0000256" key="6">
    <source>
        <dbReference type="ARBA" id="ARBA00023136"/>
    </source>
</evidence>
<sequence>MRERRRGGGRGDGGVAREGLRFLRRRRGVVGWLAVWSAVEAAHTFGFGYALAKALDSGFLAGRAGVGTGWLGVAAVAVVAGAYGTGRTYGGVAGLVEPLRDGLVRRVVPAALRDADRAAVSRLTHQVEIARDASAGLVMVSRSFVFTAAGALTGLFLLAPALLAVVLPPLALGLGLFLATLRPLARRQETFLAADEALARALGEAAAGLRDITAGGAERRVRAETGALVDAERRASAALARWAVLRVVALAVAGQLPVVLLLAATPWLLDRSVTPGALVGALAYLTQSLLPALQSLLHGLGASGARLAVVLRRLTAGRPSAPKAGARDGGADRAWGVRLRQGVRQAGPGLGVADVERGERPGRRGGGVEAAEARDARDGGADRAGGVRLRQGVRQVGPGLGGADVERGERPGRRDGGAEAAEAVEECRTVRAPAEGPAVELRGVTFAYGEGADPVVDALDLVVPAGSHLAVVGPSGIGKSTLAGLVAGLLTPRSGEVRIGGRPPGDPAGRVLIPQEAYVFSGTLGDNLRYLRADPVTERELAGAAEALGMSELVARLGGFGAALAPGELSAGERQQVALARAYLSAAPVALLDEATCHLDPAAEARAERAFARRPGTTLIVIAHRAASARRADRVLVMDGPRTRCGDHRELLAESPLYRDLTGAPDPRLPARAPSHPPRSPRDPDRVDAVAGPGLPGDRRQIVAYGPVGKVQTQGDLPDGGALRGE</sequence>
<keyword evidence="5 8" id="KW-1133">Transmembrane helix</keyword>
<name>A0A2N8P2A0_STREU</name>
<evidence type="ECO:0000256" key="2">
    <source>
        <dbReference type="ARBA" id="ARBA00022692"/>
    </source>
</evidence>
<dbReference type="Proteomes" id="UP000235945">
    <property type="component" value="Unassembled WGS sequence"/>
</dbReference>
<gene>
    <name evidence="11" type="ORF">AF335_01765</name>
</gene>
<dbReference type="InterPro" id="IPR003593">
    <property type="entry name" value="AAA+_ATPase"/>
</dbReference>
<dbReference type="InterPro" id="IPR003439">
    <property type="entry name" value="ABC_transporter-like_ATP-bd"/>
</dbReference>
<dbReference type="SMART" id="SM00382">
    <property type="entry name" value="AAA"/>
    <property type="match status" value="1"/>
</dbReference>
<dbReference type="InterPro" id="IPR036640">
    <property type="entry name" value="ABC1_TM_sf"/>
</dbReference>
<dbReference type="AlphaFoldDB" id="A0A2N8P2A0"/>
<comment type="caution">
    <text evidence="11">The sequence shown here is derived from an EMBL/GenBank/DDBJ whole genome shotgun (WGS) entry which is preliminary data.</text>
</comment>
<proteinExistence type="predicted"/>
<dbReference type="InterPro" id="IPR039421">
    <property type="entry name" value="Type_1_exporter"/>
</dbReference>
<dbReference type="SUPFAM" id="SSF90123">
    <property type="entry name" value="ABC transporter transmembrane region"/>
    <property type="match status" value="1"/>
</dbReference>
<keyword evidence="2 8" id="KW-0812">Transmembrane</keyword>
<dbReference type="GO" id="GO:0016887">
    <property type="term" value="F:ATP hydrolysis activity"/>
    <property type="evidence" value="ECO:0007669"/>
    <property type="project" value="InterPro"/>
</dbReference>
<dbReference type="EMBL" id="LGUI01000001">
    <property type="protein sequence ID" value="PNE35143.1"/>
    <property type="molecule type" value="Genomic_DNA"/>
</dbReference>
<dbReference type="GO" id="GO:0140359">
    <property type="term" value="F:ABC-type transporter activity"/>
    <property type="evidence" value="ECO:0007669"/>
    <property type="project" value="InterPro"/>
</dbReference>
<accession>A0A2N8P2A0</accession>
<feature type="transmembrane region" description="Helical" evidence="8">
    <location>
        <begin position="162"/>
        <end position="181"/>
    </location>
</feature>
<evidence type="ECO:0000256" key="4">
    <source>
        <dbReference type="ARBA" id="ARBA00022840"/>
    </source>
</evidence>
<dbReference type="Gene3D" id="1.20.1560.10">
    <property type="entry name" value="ABC transporter type 1, transmembrane domain"/>
    <property type="match status" value="1"/>
</dbReference>
<feature type="transmembrane region" description="Helical" evidence="8">
    <location>
        <begin position="64"/>
        <end position="83"/>
    </location>
</feature>
<evidence type="ECO:0000259" key="10">
    <source>
        <dbReference type="PROSITE" id="PS50929"/>
    </source>
</evidence>
<feature type="region of interest" description="Disordered" evidence="7">
    <location>
        <begin position="656"/>
        <end position="726"/>
    </location>
</feature>
<comment type="subcellular location">
    <subcellularLocation>
        <location evidence="1">Cell membrane</location>
        <topology evidence="1">Multi-pass membrane protein</topology>
    </subcellularLocation>
</comment>
<evidence type="ECO:0000256" key="8">
    <source>
        <dbReference type="SAM" id="Phobius"/>
    </source>
</evidence>
<feature type="domain" description="ABC transporter" evidence="9">
    <location>
        <begin position="439"/>
        <end position="665"/>
    </location>
</feature>
<evidence type="ECO:0000259" key="9">
    <source>
        <dbReference type="PROSITE" id="PS50893"/>
    </source>
</evidence>
<dbReference type="InterPro" id="IPR011527">
    <property type="entry name" value="ABC1_TM_dom"/>
</dbReference>
<dbReference type="Gene3D" id="3.40.50.300">
    <property type="entry name" value="P-loop containing nucleotide triphosphate hydrolases"/>
    <property type="match status" value="1"/>
</dbReference>
<feature type="domain" description="ABC transmembrane type-1" evidence="10">
    <location>
        <begin position="120"/>
        <end position="294"/>
    </location>
</feature>
<dbReference type="PANTHER" id="PTHR24221">
    <property type="entry name" value="ATP-BINDING CASSETTE SUB-FAMILY B"/>
    <property type="match status" value="1"/>
</dbReference>
<reference evidence="12" key="1">
    <citation type="submission" date="2015-07" db="EMBL/GenBank/DDBJ databases">
        <authorList>
            <person name="Graham D.E."/>
            <person name="Giannone R.J."/>
            <person name="Gulvik C.A."/>
            <person name="Hettich R.L."/>
            <person name="Klingeman D.M."/>
            <person name="Mahan K.M."/>
            <person name="Parry R.J."/>
            <person name="Spain J.C."/>
        </authorList>
    </citation>
    <scope>NUCLEOTIDE SEQUENCE [LARGE SCALE GENOMIC DNA]</scope>
    <source>
        <strain evidence="12">ATCC 27428</strain>
    </source>
</reference>
<evidence type="ECO:0000256" key="1">
    <source>
        <dbReference type="ARBA" id="ARBA00004651"/>
    </source>
</evidence>
<dbReference type="GO" id="GO:0005886">
    <property type="term" value="C:plasma membrane"/>
    <property type="evidence" value="ECO:0007669"/>
    <property type="project" value="UniProtKB-SubCell"/>
</dbReference>
<dbReference type="PROSITE" id="PS50929">
    <property type="entry name" value="ABC_TM1F"/>
    <property type="match status" value="1"/>
</dbReference>
<dbReference type="CDD" id="cd03228">
    <property type="entry name" value="ABCC_MRP_Like"/>
    <property type="match status" value="1"/>
</dbReference>
<dbReference type="Pfam" id="PF00005">
    <property type="entry name" value="ABC_tran"/>
    <property type="match status" value="1"/>
</dbReference>
<evidence type="ECO:0000256" key="5">
    <source>
        <dbReference type="ARBA" id="ARBA00022989"/>
    </source>
</evidence>
<evidence type="ECO:0000313" key="12">
    <source>
        <dbReference type="Proteomes" id="UP000235945"/>
    </source>
</evidence>
<dbReference type="PANTHER" id="PTHR24221:SF654">
    <property type="entry name" value="ATP-BINDING CASSETTE SUB-FAMILY B MEMBER 6"/>
    <property type="match status" value="1"/>
</dbReference>
<keyword evidence="12" id="KW-1185">Reference proteome</keyword>
<dbReference type="RefSeq" id="WP_211304069.1">
    <property type="nucleotide sequence ID" value="NZ_LGUI01000001.1"/>
</dbReference>
<feature type="transmembrane region" description="Helical" evidence="8">
    <location>
        <begin position="29"/>
        <end position="52"/>
    </location>
</feature>
<evidence type="ECO:0000256" key="3">
    <source>
        <dbReference type="ARBA" id="ARBA00022741"/>
    </source>
</evidence>
<dbReference type="PROSITE" id="PS50893">
    <property type="entry name" value="ABC_TRANSPORTER_2"/>
    <property type="match status" value="1"/>
</dbReference>
<dbReference type="InterPro" id="IPR027417">
    <property type="entry name" value="P-loop_NTPase"/>
</dbReference>
<evidence type="ECO:0000313" key="11">
    <source>
        <dbReference type="EMBL" id="PNE35143.1"/>
    </source>
</evidence>
<dbReference type="SUPFAM" id="SSF52540">
    <property type="entry name" value="P-loop containing nucleoside triphosphate hydrolases"/>
    <property type="match status" value="1"/>
</dbReference>
<feature type="transmembrane region" description="Helical" evidence="8">
    <location>
        <begin position="243"/>
        <end position="269"/>
    </location>
</feature>
<feature type="transmembrane region" description="Helical" evidence="8">
    <location>
        <begin position="135"/>
        <end position="156"/>
    </location>
</feature>
<protein>
    <submittedName>
        <fullName evidence="11">ABC transporter ATP-binding protein</fullName>
    </submittedName>
</protein>
<keyword evidence="4 11" id="KW-0067">ATP-binding</keyword>
<keyword evidence="6 8" id="KW-0472">Membrane</keyword>
<dbReference type="GO" id="GO:0005524">
    <property type="term" value="F:ATP binding"/>
    <property type="evidence" value="ECO:0007669"/>
    <property type="project" value="UniProtKB-KW"/>
</dbReference>
<organism evidence="11 12">
    <name type="scientific">Streptomyces eurocidicus</name>
    <name type="common">Streptoverticillium eurocidicus</name>
    <dbReference type="NCBI Taxonomy" id="66423"/>
    <lineage>
        <taxon>Bacteria</taxon>
        <taxon>Bacillati</taxon>
        <taxon>Actinomycetota</taxon>
        <taxon>Actinomycetes</taxon>
        <taxon>Kitasatosporales</taxon>
        <taxon>Streptomycetaceae</taxon>
        <taxon>Streptomyces</taxon>
    </lineage>
</organism>
<evidence type="ECO:0000256" key="7">
    <source>
        <dbReference type="SAM" id="MobiDB-lite"/>
    </source>
</evidence>